<feature type="transmembrane region" description="Helical" evidence="2">
    <location>
        <begin position="195"/>
        <end position="215"/>
    </location>
</feature>
<protein>
    <recommendedName>
        <fullName evidence="6">Gram-positive cocci surface proteins LPxTG domain-containing protein</fullName>
    </recommendedName>
</protein>
<keyword evidence="5" id="KW-1185">Reference proteome</keyword>
<keyword evidence="2" id="KW-1133">Transmembrane helix</keyword>
<feature type="chain" id="PRO_5045221355" description="Gram-positive cocci surface proteins LPxTG domain-containing protein" evidence="3">
    <location>
        <begin position="36"/>
        <end position="222"/>
    </location>
</feature>
<organism evidence="4 5">
    <name type="scientific">Streptomyces monticola</name>
    <dbReference type="NCBI Taxonomy" id="2666263"/>
    <lineage>
        <taxon>Bacteria</taxon>
        <taxon>Bacillati</taxon>
        <taxon>Actinomycetota</taxon>
        <taxon>Actinomycetes</taxon>
        <taxon>Kitasatosporales</taxon>
        <taxon>Streptomycetaceae</taxon>
        <taxon>Streptomyces</taxon>
    </lineage>
</organism>
<feature type="compositionally biased region" description="Low complexity" evidence="1">
    <location>
        <begin position="180"/>
        <end position="189"/>
    </location>
</feature>
<proteinExistence type="predicted"/>
<evidence type="ECO:0000256" key="1">
    <source>
        <dbReference type="SAM" id="MobiDB-lite"/>
    </source>
</evidence>
<keyword evidence="3" id="KW-0732">Signal</keyword>
<feature type="region of interest" description="Disordered" evidence="1">
    <location>
        <begin position="129"/>
        <end position="191"/>
    </location>
</feature>
<gene>
    <name evidence="4" type="ORF">ACFQVC_35080</name>
</gene>
<evidence type="ECO:0000256" key="3">
    <source>
        <dbReference type="SAM" id="SignalP"/>
    </source>
</evidence>
<evidence type="ECO:0000313" key="4">
    <source>
        <dbReference type="EMBL" id="MFC7309422.1"/>
    </source>
</evidence>
<feature type="signal peptide" evidence="3">
    <location>
        <begin position="1"/>
        <end position="35"/>
    </location>
</feature>
<comment type="caution">
    <text evidence="4">The sequence shown here is derived from an EMBL/GenBank/DDBJ whole genome shotgun (WGS) entry which is preliminary data.</text>
</comment>
<evidence type="ECO:0000313" key="5">
    <source>
        <dbReference type="Proteomes" id="UP001596523"/>
    </source>
</evidence>
<dbReference type="Proteomes" id="UP001596523">
    <property type="component" value="Unassembled WGS sequence"/>
</dbReference>
<accession>A0ABW2JUG1</accession>
<dbReference type="RefSeq" id="WP_381838327.1">
    <property type="nucleotide sequence ID" value="NZ_JBHTCF010000021.1"/>
</dbReference>
<evidence type="ECO:0000256" key="2">
    <source>
        <dbReference type="SAM" id="Phobius"/>
    </source>
</evidence>
<evidence type="ECO:0008006" key="6">
    <source>
        <dbReference type="Google" id="ProtNLM"/>
    </source>
</evidence>
<keyword evidence="2" id="KW-0812">Transmembrane</keyword>
<sequence>MPTIPPASRHRSARAVVVGLLAGAALLVPAAIAVADSPVTPAKASAQRAKYYVHLSGGDTVILDPAHTRAEIGANRSYGKLTPTAPGPVTSTYSGWKYRLFLPAGRPDLNPPYVEARFRGELMQKVYFTPSGKRPPSAAKSAGEFTGEGEKEGEKGSIPEGPVETGAAPITDRTAKDGSTESSAESSAGQANSHALLYASGGAATVVGALGFGALRRGQGSK</sequence>
<keyword evidence="2" id="KW-0472">Membrane</keyword>
<dbReference type="EMBL" id="JBHTCF010000021">
    <property type="protein sequence ID" value="MFC7309422.1"/>
    <property type="molecule type" value="Genomic_DNA"/>
</dbReference>
<name>A0ABW2JUG1_9ACTN</name>
<reference evidence="5" key="1">
    <citation type="journal article" date="2019" name="Int. J. Syst. Evol. Microbiol.">
        <title>The Global Catalogue of Microorganisms (GCM) 10K type strain sequencing project: providing services to taxonomists for standard genome sequencing and annotation.</title>
        <authorList>
            <consortium name="The Broad Institute Genomics Platform"/>
            <consortium name="The Broad Institute Genome Sequencing Center for Infectious Disease"/>
            <person name="Wu L."/>
            <person name="Ma J."/>
        </authorList>
    </citation>
    <scope>NUCLEOTIDE SEQUENCE [LARGE SCALE GENOMIC DNA]</scope>
    <source>
        <strain evidence="5">SYNS20</strain>
    </source>
</reference>
<feature type="compositionally biased region" description="Basic and acidic residues" evidence="1">
    <location>
        <begin position="148"/>
        <end position="157"/>
    </location>
</feature>